<comment type="function">
    <text evidence="6">Involved in transcription antitermination. Required for transcription of ribosomal RNA (rRNA) genes. Binds specifically to the boxA antiterminator sequence of the ribosomal RNA (rrn) operons.</text>
</comment>
<evidence type="ECO:0000313" key="8">
    <source>
        <dbReference type="EMBL" id="CAK8053619.1"/>
    </source>
</evidence>
<evidence type="ECO:0000256" key="5">
    <source>
        <dbReference type="ARBA" id="ARBA00023163"/>
    </source>
</evidence>
<dbReference type="Gene3D" id="1.10.940.10">
    <property type="entry name" value="NusB-like"/>
    <property type="match status" value="1"/>
</dbReference>
<organism evidence="8 9">
    <name type="scientific">Eupransor demetentiae</name>
    <dbReference type="NCBI Taxonomy" id="3109584"/>
    <lineage>
        <taxon>Bacteria</taxon>
        <taxon>Bacillati</taxon>
        <taxon>Bacillota</taxon>
        <taxon>Bacilli</taxon>
        <taxon>Lactobacillales</taxon>
        <taxon>Lactobacillaceae</taxon>
        <taxon>Eupransor</taxon>
    </lineage>
</organism>
<dbReference type="EMBL" id="CAWVOH010000001">
    <property type="protein sequence ID" value="CAK8053619.1"/>
    <property type="molecule type" value="Genomic_DNA"/>
</dbReference>
<evidence type="ECO:0000256" key="4">
    <source>
        <dbReference type="ARBA" id="ARBA00023015"/>
    </source>
</evidence>
<dbReference type="InterPro" id="IPR006027">
    <property type="entry name" value="NusB_RsmB_TIM44"/>
</dbReference>
<gene>
    <name evidence="6" type="primary">nusB</name>
    <name evidence="8" type="ORF">R54876_GBNLAHCA_00176</name>
</gene>
<evidence type="ECO:0000259" key="7">
    <source>
        <dbReference type="Pfam" id="PF01029"/>
    </source>
</evidence>
<name>A0ABP0EMV0_9LACO</name>
<dbReference type="Proteomes" id="UP001314241">
    <property type="component" value="Unassembled WGS sequence"/>
</dbReference>
<dbReference type="InterPro" id="IPR035926">
    <property type="entry name" value="NusB-like_sf"/>
</dbReference>
<dbReference type="RefSeq" id="WP_349641178.1">
    <property type="nucleotide sequence ID" value="NZ_CAWVOH010000001.1"/>
</dbReference>
<proteinExistence type="inferred from homology"/>
<evidence type="ECO:0000256" key="1">
    <source>
        <dbReference type="ARBA" id="ARBA00005952"/>
    </source>
</evidence>
<dbReference type="InterPro" id="IPR011605">
    <property type="entry name" value="NusB_fam"/>
</dbReference>
<comment type="similarity">
    <text evidence="1 6">Belongs to the NusB family.</text>
</comment>
<protein>
    <recommendedName>
        <fullName evidence="6">Transcription antitermination protein NusB</fullName>
    </recommendedName>
    <alternativeName>
        <fullName evidence="6">Antitermination factor NusB</fullName>
    </alternativeName>
</protein>
<sequence>MEKMGRHEQRQAALQILFAVTGKIPDDSQLDMAYDMVLDGREYDSFLPQLINGVIAARPELDKLIDEHLANGWQVKRITRVDLVILELALYEITYLPEQPYRVAVDEAIELAKEYAGSEDAKFINGVLKNFAPNTLD</sequence>
<evidence type="ECO:0000313" key="9">
    <source>
        <dbReference type="Proteomes" id="UP001314241"/>
    </source>
</evidence>
<evidence type="ECO:0000256" key="3">
    <source>
        <dbReference type="ARBA" id="ARBA00022884"/>
    </source>
</evidence>
<evidence type="ECO:0000256" key="6">
    <source>
        <dbReference type="HAMAP-Rule" id="MF_00073"/>
    </source>
</evidence>
<dbReference type="SUPFAM" id="SSF48013">
    <property type="entry name" value="NusB-like"/>
    <property type="match status" value="1"/>
</dbReference>
<dbReference type="PANTHER" id="PTHR11078">
    <property type="entry name" value="N UTILIZATION SUBSTANCE PROTEIN B-RELATED"/>
    <property type="match status" value="1"/>
</dbReference>
<dbReference type="PANTHER" id="PTHR11078:SF3">
    <property type="entry name" value="ANTITERMINATION NUSB DOMAIN-CONTAINING PROTEIN"/>
    <property type="match status" value="1"/>
</dbReference>
<keyword evidence="2 6" id="KW-0889">Transcription antitermination</keyword>
<comment type="caution">
    <text evidence="8">The sequence shown here is derived from an EMBL/GenBank/DDBJ whole genome shotgun (WGS) entry which is preliminary data.</text>
</comment>
<evidence type="ECO:0000256" key="2">
    <source>
        <dbReference type="ARBA" id="ARBA00022814"/>
    </source>
</evidence>
<keyword evidence="9" id="KW-1185">Reference proteome</keyword>
<reference evidence="8 9" key="1">
    <citation type="submission" date="2024-01" db="EMBL/GenBank/DDBJ databases">
        <authorList>
            <person name="Botero Cardona J."/>
        </authorList>
    </citation>
    <scope>NUCLEOTIDE SEQUENCE [LARGE SCALE GENOMIC DNA]</scope>
    <source>
        <strain evidence="8 9">LMG 33000</strain>
    </source>
</reference>
<accession>A0ABP0EMV0</accession>
<keyword evidence="3 6" id="KW-0694">RNA-binding</keyword>
<dbReference type="Pfam" id="PF01029">
    <property type="entry name" value="NusB"/>
    <property type="match status" value="1"/>
</dbReference>
<keyword evidence="5 6" id="KW-0804">Transcription</keyword>
<feature type="domain" description="NusB/RsmB/TIM44" evidence="7">
    <location>
        <begin position="8"/>
        <end position="132"/>
    </location>
</feature>
<dbReference type="NCBIfam" id="TIGR01951">
    <property type="entry name" value="nusB"/>
    <property type="match status" value="1"/>
</dbReference>
<keyword evidence="4 6" id="KW-0805">Transcription regulation</keyword>
<dbReference type="HAMAP" id="MF_00073">
    <property type="entry name" value="NusB"/>
    <property type="match status" value="1"/>
</dbReference>